<dbReference type="PANTHER" id="PTHR32309:SF13">
    <property type="entry name" value="FERRIC ENTEROBACTIN TRANSPORT PROTEIN FEPE"/>
    <property type="match status" value="1"/>
</dbReference>
<feature type="transmembrane region" description="Helical" evidence="1">
    <location>
        <begin position="295"/>
        <end position="313"/>
    </location>
</feature>
<dbReference type="PANTHER" id="PTHR32309">
    <property type="entry name" value="TYROSINE-PROTEIN KINASE"/>
    <property type="match status" value="1"/>
</dbReference>
<name>A0A2S5DDD4_9NEIS</name>
<comment type="caution">
    <text evidence="2">The sequence shown here is derived from an EMBL/GenBank/DDBJ whole genome shotgun (WGS) entry which is preliminary data.</text>
</comment>
<dbReference type="EMBL" id="PQWB01000073">
    <property type="protein sequence ID" value="POZ61096.1"/>
    <property type="molecule type" value="Genomic_DNA"/>
</dbReference>
<gene>
    <name evidence="2" type="ORF">C2I19_15525</name>
</gene>
<proteinExistence type="predicted"/>
<dbReference type="RefSeq" id="WP_103903583.1">
    <property type="nucleotide sequence ID" value="NZ_PQWB01000073.1"/>
</dbReference>
<keyword evidence="1" id="KW-1133">Transmembrane helix</keyword>
<reference evidence="3" key="1">
    <citation type="submission" date="2018-02" db="EMBL/GenBank/DDBJ databases">
        <authorList>
            <person name="O'Hara-Hanley K."/>
            <person name="Soby S."/>
        </authorList>
    </citation>
    <scope>NUCLEOTIDE SEQUENCE [LARGE SCALE GENOMIC DNA]</scope>
    <source>
        <strain evidence="3">MWU14-2602</strain>
    </source>
</reference>
<organism evidence="2 3">
    <name type="scientific">Chromobacterium alticapitis</name>
    <dbReference type="NCBI Taxonomy" id="2073169"/>
    <lineage>
        <taxon>Bacteria</taxon>
        <taxon>Pseudomonadati</taxon>
        <taxon>Pseudomonadota</taxon>
        <taxon>Betaproteobacteria</taxon>
        <taxon>Neisseriales</taxon>
        <taxon>Chromobacteriaceae</taxon>
        <taxon>Chromobacterium</taxon>
    </lineage>
</organism>
<dbReference type="InterPro" id="IPR050445">
    <property type="entry name" value="Bact_polysacc_biosynth/exp"/>
</dbReference>
<dbReference type="GO" id="GO:0004713">
    <property type="term" value="F:protein tyrosine kinase activity"/>
    <property type="evidence" value="ECO:0007669"/>
    <property type="project" value="TreeGrafter"/>
</dbReference>
<evidence type="ECO:0000313" key="3">
    <source>
        <dbReference type="Proteomes" id="UP000237082"/>
    </source>
</evidence>
<dbReference type="AlphaFoldDB" id="A0A2S5DDD4"/>
<keyword evidence="3" id="KW-1185">Reference proteome</keyword>
<dbReference type="GO" id="GO:0005886">
    <property type="term" value="C:plasma membrane"/>
    <property type="evidence" value="ECO:0007669"/>
    <property type="project" value="TreeGrafter"/>
</dbReference>
<sequence length="322" mass="35871">MDRISTPDELSLRDALLFVRRYWRLFMVVPAICSVIAVGVCWKLPNQYAARSLMMIPSPIGAAGGASILLDGQNLGKAVDKFDLITLYQVETRKDAMLALLYAVKANPTKEGLLDVMVTDTDPARAAALANFLTSAARQQMLDSHITEQSKRLSALQQRLYVSQEQLRKSSRMVSNLIPDQNEVLSSRVAQLLRGFAGLDAQMSLQEGAKSGEAMTNLQSVILQLRAEQERISPQVHRLSNEQLVALREYYFDSALVNELQKQIMVSRVLAEQDVQVVLPATIPLEKSGPKRVQIVMLTVLSSLLVVMGFGLLRDQWLAYRK</sequence>
<accession>A0A2S5DDD4</accession>
<evidence type="ECO:0000256" key="1">
    <source>
        <dbReference type="SAM" id="Phobius"/>
    </source>
</evidence>
<dbReference type="Proteomes" id="UP000237082">
    <property type="component" value="Unassembled WGS sequence"/>
</dbReference>
<keyword evidence="1" id="KW-0472">Membrane</keyword>
<protein>
    <recommendedName>
        <fullName evidence="4">Polysaccharide chain length determinant N-terminal domain-containing protein</fullName>
    </recommendedName>
</protein>
<dbReference type="OrthoDB" id="8579031at2"/>
<evidence type="ECO:0000313" key="2">
    <source>
        <dbReference type="EMBL" id="POZ61096.1"/>
    </source>
</evidence>
<evidence type="ECO:0008006" key="4">
    <source>
        <dbReference type="Google" id="ProtNLM"/>
    </source>
</evidence>
<keyword evidence="1" id="KW-0812">Transmembrane</keyword>
<feature type="transmembrane region" description="Helical" evidence="1">
    <location>
        <begin position="22"/>
        <end position="45"/>
    </location>
</feature>